<proteinExistence type="inferred from homology"/>
<evidence type="ECO:0000256" key="2">
    <source>
        <dbReference type="ARBA" id="ARBA00005417"/>
    </source>
</evidence>
<dbReference type="GO" id="GO:0005524">
    <property type="term" value="F:ATP binding"/>
    <property type="evidence" value="ECO:0007669"/>
    <property type="project" value="UniProtKB-KW"/>
</dbReference>
<feature type="domain" description="ABC transporter" evidence="9">
    <location>
        <begin position="6"/>
        <end position="241"/>
    </location>
</feature>
<keyword evidence="5" id="KW-0547">Nucleotide-binding</keyword>
<feature type="compositionally biased region" description="Low complexity" evidence="8">
    <location>
        <begin position="285"/>
        <end position="299"/>
    </location>
</feature>
<dbReference type="Gene3D" id="3.40.50.300">
    <property type="entry name" value="P-loop containing nucleotide triphosphate hydrolases"/>
    <property type="match status" value="1"/>
</dbReference>
<protein>
    <submittedName>
        <fullName evidence="10">ABC transporter ATP-binding protein</fullName>
    </submittedName>
</protein>
<dbReference type="RefSeq" id="WP_309717281.1">
    <property type="nucleotide sequence ID" value="NZ_JARWAM010000002.1"/>
</dbReference>
<dbReference type="PROSITE" id="PS50893">
    <property type="entry name" value="ABC_TRANSPORTER_2"/>
    <property type="match status" value="1"/>
</dbReference>
<dbReference type="InterPro" id="IPR027417">
    <property type="entry name" value="P-loop_NTPase"/>
</dbReference>
<evidence type="ECO:0000256" key="7">
    <source>
        <dbReference type="ARBA" id="ARBA00023136"/>
    </source>
</evidence>
<dbReference type="EMBL" id="JARWAM010000002">
    <property type="protein sequence ID" value="MDR5904430.1"/>
    <property type="molecule type" value="Genomic_DNA"/>
</dbReference>
<evidence type="ECO:0000259" key="9">
    <source>
        <dbReference type="PROSITE" id="PS50893"/>
    </source>
</evidence>
<evidence type="ECO:0000256" key="6">
    <source>
        <dbReference type="ARBA" id="ARBA00022840"/>
    </source>
</evidence>
<dbReference type="Proteomes" id="UP001251374">
    <property type="component" value="Unassembled WGS sequence"/>
</dbReference>
<keyword evidence="7" id="KW-0472">Membrane</keyword>
<evidence type="ECO:0000256" key="3">
    <source>
        <dbReference type="ARBA" id="ARBA00022448"/>
    </source>
</evidence>
<dbReference type="SMART" id="SM00382">
    <property type="entry name" value="AAA"/>
    <property type="match status" value="1"/>
</dbReference>
<evidence type="ECO:0000256" key="5">
    <source>
        <dbReference type="ARBA" id="ARBA00022741"/>
    </source>
</evidence>
<keyword evidence="3" id="KW-0813">Transport</keyword>
<dbReference type="PANTHER" id="PTHR42788:SF7">
    <property type="entry name" value="NITRATE ABC TRANSPORTER ATP-BINDING PROTEIN"/>
    <property type="match status" value="1"/>
</dbReference>
<dbReference type="SUPFAM" id="SSF52540">
    <property type="entry name" value="P-loop containing nucleoside triphosphate hydrolases"/>
    <property type="match status" value="1"/>
</dbReference>
<evidence type="ECO:0000256" key="4">
    <source>
        <dbReference type="ARBA" id="ARBA00022475"/>
    </source>
</evidence>
<feature type="region of interest" description="Disordered" evidence="8">
    <location>
        <begin position="279"/>
        <end position="305"/>
    </location>
</feature>
<dbReference type="InterPro" id="IPR017871">
    <property type="entry name" value="ABC_transporter-like_CS"/>
</dbReference>
<evidence type="ECO:0000313" key="10">
    <source>
        <dbReference type="EMBL" id="MDR5904430.1"/>
    </source>
</evidence>
<organism evidence="10 11">
    <name type="scientific">Franzmannia qiaohouensis</name>
    <dbReference type="NCBI Taxonomy" id="1329370"/>
    <lineage>
        <taxon>Bacteria</taxon>
        <taxon>Pseudomonadati</taxon>
        <taxon>Pseudomonadota</taxon>
        <taxon>Gammaproteobacteria</taxon>
        <taxon>Oceanospirillales</taxon>
        <taxon>Halomonadaceae</taxon>
        <taxon>Franzmannia</taxon>
    </lineage>
</organism>
<comment type="similarity">
    <text evidence="2">Belongs to the ABC transporter superfamily.</text>
</comment>
<evidence type="ECO:0000256" key="8">
    <source>
        <dbReference type="SAM" id="MobiDB-lite"/>
    </source>
</evidence>
<sequence>MSHAFVEVQQAAKRFPGAKGEPDLTVFENVSFQLEKGEFVCIIGHSGCGKSTIMNALAGLDQFSDGAMVMEGKEIDGPGLERGVVFQNYSLLPWLSALENVRFGVRARWKEWSDAKVTEHSLAYLEMVGLKDVVDRKPAQLSGGMRQRVSIARAFATKPKLLLLDEPFGALDALTRGVIQDELIKIWSQDQQTVFMITHDVDEAILLADRIFLMTNGPEARIAEAVEIDLPRPRQRGEIVKHPHFYTIRNYLVDFLVNRSGELRTADLDQRGLRYPESVNPVEHASSAADSPSASGGRAADADNTHDTLVSFTPKETHHG</sequence>
<dbReference type="PROSITE" id="PS00211">
    <property type="entry name" value="ABC_TRANSPORTER_1"/>
    <property type="match status" value="1"/>
</dbReference>
<dbReference type="CDD" id="cd03293">
    <property type="entry name" value="ABC_NrtD_SsuB_transporters"/>
    <property type="match status" value="1"/>
</dbReference>
<dbReference type="PANTHER" id="PTHR42788">
    <property type="entry name" value="TAURINE IMPORT ATP-BINDING PROTEIN-RELATED"/>
    <property type="match status" value="1"/>
</dbReference>
<gene>
    <name evidence="10" type="ORF">QC821_03975</name>
</gene>
<comment type="subcellular location">
    <subcellularLocation>
        <location evidence="1">Cell membrane</location>
        <topology evidence="1">Peripheral membrane protein</topology>
    </subcellularLocation>
</comment>
<dbReference type="Pfam" id="PF00005">
    <property type="entry name" value="ABC_tran"/>
    <property type="match status" value="1"/>
</dbReference>
<evidence type="ECO:0000256" key="1">
    <source>
        <dbReference type="ARBA" id="ARBA00004202"/>
    </source>
</evidence>
<reference evidence="10 11" key="1">
    <citation type="submission" date="2023-04" db="EMBL/GenBank/DDBJ databases">
        <title>A long-awaited taxogenomic arrangement of the family Halomonadaceae.</title>
        <authorList>
            <person name="De La Haba R."/>
            <person name="Chuvochina M."/>
            <person name="Wittouck S."/>
            <person name="Arahal D.R."/>
            <person name="Sanchez-Porro C."/>
            <person name="Hugenholtz P."/>
            <person name="Ventosa A."/>
        </authorList>
    </citation>
    <scope>NUCLEOTIDE SEQUENCE [LARGE SCALE GENOMIC DNA]</scope>
    <source>
        <strain evidence="10 11">DSM 26770</strain>
    </source>
</reference>
<name>A0ABU1HAF8_9GAMM</name>
<evidence type="ECO:0000313" key="11">
    <source>
        <dbReference type="Proteomes" id="UP001251374"/>
    </source>
</evidence>
<keyword evidence="4" id="KW-1003">Cell membrane</keyword>
<dbReference type="InterPro" id="IPR003439">
    <property type="entry name" value="ABC_transporter-like_ATP-bd"/>
</dbReference>
<dbReference type="InterPro" id="IPR003593">
    <property type="entry name" value="AAA+_ATPase"/>
</dbReference>
<keyword evidence="6 10" id="KW-0067">ATP-binding</keyword>
<accession>A0ABU1HAF8</accession>
<comment type="caution">
    <text evidence="10">The sequence shown here is derived from an EMBL/GenBank/DDBJ whole genome shotgun (WGS) entry which is preliminary data.</text>
</comment>
<dbReference type="InterPro" id="IPR050166">
    <property type="entry name" value="ABC_transporter_ATP-bind"/>
</dbReference>
<keyword evidence="11" id="KW-1185">Reference proteome</keyword>
<dbReference type="InterPro" id="IPR005890">
    <property type="entry name" value="NO3_transporter_ATP-bd-like"/>
</dbReference>
<dbReference type="NCBIfam" id="TIGR01184">
    <property type="entry name" value="ntrCD"/>
    <property type="match status" value="1"/>
</dbReference>